<dbReference type="OrthoDB" id="10072099at2759"/>
<dbReference type="AlphaFoldDB" id="A0A8E0VPD9"/>
<evidence type="ECO:0000313" key="3">
    <source>
        <dbReference type="Proteomes" id="UP000728185"/>
    </source>
</evidence>
<keyword evidence="1" id="KW-0175">Coiled coil</keyword>
<evidence type="ECO:0000256" key="1">
    <source>
        <dbReference type="SAM" id="Coils"/>
    </source>
</evidence>
<evidence type="ECO:0000313" key="2">
    <source>
        <dbReference type="EMBL" id="KAA0199294.1"/>
    </source>
</evidence>
<accession>A0A8E0VPD9</accession>
<organism evidence="2 3">
    <name type="scientific">Fasciolopsis buskii</name>
    <dbReference type="NCBI Taxonomy" id="27845"/>
    <lineage>
        <taxon>Eukaryota</taxon>
        <taxon>Metazoa</taxon>
        <taxon>Spiralia</taxon>
        <taxon>Lophotrochozoa</taxon>
        <taxon>Platyhelminthes</taxon>
        <taxon>Trematoda</taxon>
        <taxon>Digenea</taxon>
        <taxon>Plagiorchiida</taxon>
        <taxon>Echinostomata</taxon>
        <taxon>Echinostomatoidea</taxon>
        <taxon>Fasciolidae</taxon>
        <taxon>Fasciolopsis</taxon>
    </lineage>
</organism>
<protein>
    <submittedName>
        <fullName evidence="2">Uncharacterized protein</fullName>
    </submittedName>
</protein>
<proteinExistence type="predicted"/>
<keyword evidence="3" id="KW-1185">Reference proteome</keyword>
<reference evidence="2" key="1">
    <citation type="submission" date="2019-05" db="EMBL/GenBank/DDBJ databases">
        <title>Annotation for the trematode Fasciolopsis buski.</title>
        <authorList>
            <person name="Choi Y.-J."/>
        </authorList>
    </citation>
    <scope>NUCLEOTIDE SEQUENCE</scope>
    <source>
        <strain evidence="2">HT</strain>
        <tissue evidence="2">Whole worm</tissue>
    </source>
</reference>
<sequence length="186" mass="21028">MIHALSRAGSATSEARAVTLQAASMRSGLEEKLRCKTQEINQLKEEIRLLIEESQNAHVKEVDKQYAQLSALNHLLKQQHSRLKSDFDKTETEKAKLSKAVLKLLIKMSSASNYVKYVPTNMNEIICRANKNVEKLTFQVELLKSNPAAFNIECANQNSLPTEYVIGKQISRVDCLQKALNIDKRE</sequence>
<feature type="coiled-coil region" evidence="1">
    <location>
        <begin position="26"/>
        <end position="79"/>
    </location>
</feature>
<comment type="caution">
    <text evidence="2">The sequence shown here is derived from an EMBL/GenBank/DDBJ whole genome shotgun (WGS) entry which is preliminary data.</text>
</comment>
<name>A0A8E0VPD9_9TREM</name>
<dbReference type="EMBL" id="LUCM01001208">
    <property type="protein sequence ID" value="KAA0199294.1"/>
    <property type="molecule type" value="Genomic_DNA"/>
</dbReference>
<gene>
    <name evidence="2" type="ORF">FBUS_06188</name>
</gene>
<dbReference type="Proteomes" id="UP000728185">
    <property type="component" value="Unassembled WGS sequence"/>
</dbReference>